<organism evidence="2 3">
    <name type="scientific">Leucobacter chromiisoli</name>
    <dbReference type="NCBI Taxonomy" id="2796471"/>
    <lineage>
        <taxon>Bacteria</taxon>
        <taxon>Bacillati</taxon>
        <taxon>Actinomycetota</taxon>
        <taxon>Actinomycetes</taxon>
        <taxon>Micrococcales</taxon>
        <taxon>Microbacteriaceae</taxon>
        <taxon>Leucobacter</taxon>
    </lineage>
</organism>
<dbReference type="InterPro" id="IPR042070">
    <property type="entry name" value="PucR_C-HTH_sf"/>
</dbReference>
<keyword evidence="3" id="KW-1185">Reference proteome</keyword>
<dbReference type="Proteomes" id="UP000608530">
    <property type="component" value="Unassembled WGS sequence"/>
</dbReference>
<dbReference type="Pfam" id="PF13185">
    <property type="entry name" value="GAF_2"/>
    <property type="match status" value="1"/>
</dbReference>
<accession>A0A934Q6J9</accession>
<dbReference type="InterPro" id="IPR025736">
    <property type="entry name" value="PucR_C-HTH_dom"/>
</dbReference>
<dbReference type="PANTHER" id="PTHR33744:SF1">
    <property type="entry name" value="DNA-BINDING TRANSCRIPTIONAL ACTIVATOR ADER"/>
    <property type="match status" value="1"/>
</dbReference>
<dbReference type="AlphaFoldDB" id="A0A934Q6J9"/>
<dbReference type="InterPro" id="IPR003018">
    <property type="entry name" value="GAF"/>
</dbReference>
<dbReference type="Pfam" id="PF13556">
    <property type="entry name" value="HTH_30"/>
    <property type="match status" value="1"/>
</dbReference>
<dbReference type="Gene3D" id="3.30.450.40">
    <property type="match status" value="1"/>
</dbReference>
<sequence length="661" mass="69926">MPDAEMHRLLDALTEALLGESPRTEVRGIVETARARDLLPAATLERFAATSDTLHRARQRQDLLQALVAVTRELTSIRGLGETMSMLVRMTRSLLRSDMAYLSLNDTETDTTYIRETDGVISEGYRNIRMPFGAGILGSVAAANGPFQTRDYLADPSVRSDPDTRRRVAEEGVRGIVGAPVRLGGRIIGALLVADRSVREYEPSEVAVLESLATHAAAVLENARLFEELEANLTRAEEARAEAGRHVAELTRLGEAEAELMAALGRLAGPDEFAAALGGLLGEPAIAVEIEHLHAVLGSAVRAVAVTEATRRLEAAAPVGALVEVAEGRRDPEAPGRDGAGAPALVLVPVAVGSRLLGAVGMRGAPTSTQRLVLQRAAVAFGALLSFQKALEASGAREQSELVDALVGGRPAAEHAALLRRAGDFGLDLAAPVVAVIVEPVVPRLRAMAVLAAEMVVDRGVTAVRDGRILALVNAESAEELAIDWARRFAARGMNATVAAEATADGLPGGAQARGGAGPEGRLAAIPEAHRSAAAVLAAALQLGRRGEPCTRAMLGVAALVIGGDRDGVTRSIVRYAIGPLIDYDEQRGTSLAETALGFLDGNQRVSACARQLHLHENTVRQRLTRIDDLLGVEWRQGTKCLDVHLALRVHQLSRSDNHMI</sequence>
<evidence type="ECO:0000259" key="1">
    <source>
        <dbReference type="SMART" id="SM00065"/>
    </source>
</evidence>
<proteinExistence type="predicted"/>
<dbReference type="PANTHER" id="PTHR33744">
    <property type="entry name" value="CARBOHYDRATE DIACID REGULATOR"/>
    <property type="match status" value="1"/>
</dbReference>
<dbReference type="EMBL" id="JAEHOH010000001">
    <property type="protein sequence ID" value="MBK0417517.1"/>
    <property type="molecule type" value="Genomic_DNA"/>
</dbReference>
<protein>
    <submittedName>
        <fullName evidence="2">Helix-turn-helix domain-containing protein</fullName>
    </submittedName>
</protein>
<dbReference type="RefSeq" id="WP_200112682.1">
    <property type="nucleotide sequence ID" value="NZ_JAEHOH010000001.1"/>
</dbReference>
<feature type="domain" description="GAF" evidence="1">
    <location>
        <begin position="79"/>
        <end position="230"/>
    </location>
</feature>
<evidence type="ECO:0000313" key="2">
    <source>
        <dbReference type="EMBL" id="MBK0417517.1"/>
    </source>
</evidence>
<dbReference type="InterPro" id="IPR029016">
    <property type="entry name" value="GAF-like_dom_sf"/>
</dbReference>
<comment type="caution">
    <text evidence="2">The sequence shown here is derived from an EMBL/GenBank/DDBJ whole genome shotgun (WGS) entry which is preliminary data.</text>
</comment>
<dbReference type="Gene3D" id="1.10.10.2840">
    <property type="entry name" value="PucR C-terminal helix-turn-helix domain"/>
    <property type="match status" value="1"/>
</dbReference>
<dbReference type="SMART" id="SM00065">
    <property type="entry name" value="GAF"/>
    <property type="match status" value="1"/>
</dbReference>
<reference evidence="2" key="1">
    <citation type="submission" date="2020-12" db="EMBL/GenBank/DDBJ databases">
        <title>Leucobacter sp. CAS1, isolated from Chromium sludge.</title>
        <authorList>
            <person name="Xu Z."/>
        </authorList>
    </citation>
    <scope>NUCLEOTIDE SEQUENCE</scope>
    <source>
        <strain evidence="2">CSA1</strain>
    </source>
</reference>
<name>A0A934Q6J9_9MICO</name>
<gene>
    <name evidence="2" type="ORF">JD276_00490</name>
</gene>
<dbReference type="SUPFAM" id="SSF55781">
    <property type="entry name" value="GAF domain-like"/>
    <property type="match status" value="1"/>
</dbReference>
<dbReference type="InterPro" id="IPR051448">
    <property type="entry name" value="CdaR-like_regulators"/>
</dbReference>
<evidence type="ECO:0000313" key="3">
    <source>
        <dbReference type="Proteomes" id="UP000608530"/>
    </source>
</evidence>